<dbReference type="EMBL" id="JACHIJ010000001">
    <property type="protein sequence ID" value="MBB5050500.1"/>
    <property type="molecule type" value="Genomic_DNA"/>
</dbReference>
<evidence type="ECO:0000313" key="3">
    <source>
        <dbReference type="EMBL" id="MBB5050500.1"/>
    </source>
</evidence>
<dbReference type="AlphaFoldDB" id="A0A840MUQ7"/>
<dbReference type="InterPro" id="IPR045851">
    <property type="entry name" value="AMP-bd_C_sf"/>
</dbReference>
<dbReference type="Gene3D" id="3.40.50.12780">
    <property type="entry name" value="N-terminal domain of ligase-like"/>
    <property type="match status" value="1"/>
</dbReference>
<reference evidence="3 4" key="1">
    <citation type="submission" date="2020-08" db="EMBL/GenBank/DDBJ databases">
        <title>Genomic Encyclopedia of Type Strains, Phase IV (KMG-IV): sequencing the most valuable type-strain genomes for metagenomic binning, comparative biology and taxonomic classification.</title>
        <authorList>
            <person name="Goeker M."/>
        </authorList>
    </citation>
    <scope>NUCLEOTIDE SEQUENCE [LARGE SCALE GENOMIC DNA]</scope>
    <source>
        <strain evidence="3 4">DSM 17498</strain>
    </source>
</reference>
<dbReference type="InterPro" id="IPR050237">
    <property type="entry name" value="ATP-dep_AMP-bd_enzyme"/>
</dbReference>
<comment type="caution">
    <text evidence="3">The sequence shown here is derived from an EMBL/GenBank/DDBJ whole genome shotgun (WGS) entry which is preliminary data.</text>
</comment>
<dbReference type="Pfam" id="PF00501">
    <property type="entry name" value="AMP-binding"/>
    <property type="match status" value="1"/>
</dbReference>
<dbReference type="PANTHER" id="PTHR43767:SF10">
    <property type="entry name" value="SURFACTIN SYNTHASE SUBUNIT 1"/>
    <property type="match status" value="1"/>
</dbReference>
<dbReference type="RefSeq" id="WP_184082320.1">
    <property type="nucleotide sequence ID" value="NZ_JACHIJ010000001.1"/>
</dbReference>
<dbReference type="Proteomes" id="UP000521227">
    <property type="component" value="Unassembled WGS sequence"/>
</dbReference>
<dbReference type="InterPro" id="IPR042099">
    <property type="entry name" value="ANL_N_sf"/>
</dbReference>
<keyword evidence="3" id="KW-0436">Ligase</keyword>
<dbReference type="PANTHER" id="PTHR43767">
    <property type="entry name" value="LONG-CHAIN-FATTY-ACID--COA LIGASE"/>
    <property type="match status" value="1"/>
</dbReference>
<name>A0A840MUQ7_9BRAD</name>
<protein>
    <submittedName>
        <fullName evidence="3">Fatty-acyl-CoA synthase</fullName>
        <ecNumber evidence="3">6.2.1.-</ecNumber>
    </submittedName>
</protein>
<dbReference type="PROSITE" id="PS00455">
    <property type="entry name" value="AMP_BINDING"/>
    <property type="match status" value="1"/>
</dbReference>
<dbReference type="SUPFAM" id="SSF56801">
    <property type="entry name" value="Acetyl-CoA synthetase-like"/>
    <property type="match status" value="1"/>
</dbReference>
<evidence type="ECO:0000259" key="2">
    <source>
        <dbReference type="Pfam" id="PF13193"/>
    </source>
</evidence>
<dbReference type="GO" id="GO:0016877">
    <property type="term" value="F:ligase activity, forming carbon-sulfur bonds"/>
    <property type="evidence" value="ECO:0007669"/>
    <property type="project" value="UniProtKB-ARBA"/>
</dbReference>
<sequence length="572" mass="62490">MAAGLNEKEYLEQLHALWDKAWPKGIARKPHYPHGEVALTEYLRAWAKDRPQRPAVIFYGHVTTYAELDQQSDRFAALLQAKGVRKGDRVAVFLPNCPQFHIVFFGILKLGAIHVPVSPLSRAFELAYELNDTDAEVIVALDQLAATVDQVRGETKLREVIVTSFADVLPAKPSIPVPDSITGPRLAVQGATDLLPALAAIPAPTPLPPAGLDDVAALNYTGGTTGMPKGCVHTQRDMVYTAAANQGISVTSNEDSIFLSFFPEFWIAGENFGLIFPLFTGATLVLLARWDAVSTLAAIDKYKVNITAMPVDGAVELMDHPRFKEFNLSSLTQVRVVSFVKKLNPDYRKRWKDLTGTILTEASYGMTETHTSNTFTAGFQDGDFDLISQPIFVGLPVPGAEFKITDFQTGELVPLGSEGEIRVRTPSLLKSYWNKPEATAESLVDGWLRTGDIGCIDTDGFIHFLGRRKEMLKVKGMSVFPPEIEALLGQHPAVLGSGVVGREDPDKGQVPVAFIQLKPEAIGTTKPEDIRAWCAERMATYKVPEVRIIQALPMTATGKVKKQELDASAPAA</sequence>
<feature type="domain" description="AMP-dependent synthetase/ligase" evidence="1">
    <location>
        <begin position="44"/>
        <end position="433"/>
    </location>
</feature>
<dbReference type="NCBIfam" id="NF004822">
    <property type="entry name" value="PRK06178.1"/>
    <property type="match status" value="1"/>
</dbReference>
<dbReference type="Pfam" id="PF13193">
    <property type="entry name" value="AMP-binding_C"/>
    <property type="match status" value="1"/>
</dbReference>
<dbReference type="InterPro" id="IPR025110">
    <property type="entry name" value="AMP-bd_C"/>
</dbReference>
<evidence type="ECO:0000313" key="4">
    <source>
        <dbReference type="Proteomes" id="UP000521227"/>
    </source>
</evidence>
<feature type="domain" description="AMP-binding enzyme C-terminal" evidence="2">
    <location>
        <begin position="483"/>
        <end position="559"/>
    </location>
</feature>
<organism evidence="3 4">
    <name type="scientific">Afipia massiliensis</name>
    <dbReference type="NCBI Taxonomy" id="211460"/>
    <lineage>
        <taxon>Bacteria</taxon>
        <taxon>Pseudomonadati</taxon>
        <taxon>Pseudomonadota</taxon>
        <taxon>Alphaproteobacteria</taxon>
        <taxon>Hyphomicrobiales</taxon>
        <taxon>Nitrobacteraceae</taxon>
        <taxon>Afipia</taxon>
    </lineage>
</organism>
<dbReference type="InterPro" id="IPR020845">
    <property type="entry name" value="AMP-binding_CS"/>
</dbReference>
<gene>
    <name evidence="3" type="ORF">HNQ36_000448</name>
</gene>
<dbReference type="InterPro" id="IPR000873">
    <property type="entry name" value="AMP-dep_synth/lig_dom"/>
</dbReference>
<accession>A0A840MUQ7</accession>
<evidence type="ECO:0000259" key="1">
    <source>
        <dbReference type="Pfam" id="PF00501"/>
    </source>
</evidence>
<proteinExistence type="predicted"/>
<dbReference type="Gene3D" id="3.30.300.30">
    <property type="match status" value="1"/>
</dbReference>
<dbReference type="EC" id="6.2.1.-" evidence="3"/>